<protein>
    <recommendedName>
        <fullName evidence="8">WSC domain-containing protein</fullName>
    </recommendedName>
</protein>
<feature type="domain" description="WSC" evidence="8">
    <location>
        <begin position="989"/>
        <end position="1080"/>
    </location>
</feature>
<evidence type="ECO:0000256" key="5">
    <source>
        <dbReference type="ARBA" id="ARBA00023008"/>
    </source>
</evidence>
<keyword evidence="10" id="KW-1185">Reference proteome</keyword>
<dbReference type="GO" id="GO:0033573">
    <property type="term" value="C:high-affinity iron permease complex"/>
    <property type="evidence" value="ECO:0007669"/>
    <property type="project" value="TreeGrafter"/>
</dbReference>
<comment type="similarity">
    <text evidence="1">Belongs to the multicopper oxidase family.</text>
</comment>
<feature type="region of interest" description="Disordered" evidence="6">
    <location>
        <begin position="836"/>
        <end position="859"/>
    </location>
</feature>
<feature type="signal peptide" evidence="7">
    <location>
        <begin position="1"/>
        <end position="21"/>
    </location>
</feature>
<keyword evidence="2" id="KW-0479">Metal-binding</keyword>
<dbReference type="SUPFAM" id="SSF49503">
    <property type="entry name" value="Cupredoxins"/>
    <property type="match status" value="3"/>
</dbReference>
<evidence type="ECO:0000256" key="1">
    <source>
        <dbReference type="ARBA" id="ARBA00010609"/>
    </source>
</evidence>
<dbReference type="InterPro" id="IPR045087">
    <property type="entry name" value="Cu-oxidase_fam"/>
</dbReference>
<dbReference type="Proteomes" id="UP000070700">
    <property type="component" value="Unassembled WGS sequence"/>
</dbReference>
<feature type="chain" id="PRO_5008268095" description="WSC domain-containing protein" evidence="7">
    <location>
        <begin position="22"/>
        <end position="1680"/>
    </location>
</feature>
<dbReference type="Pfam" id="PF07731">
    <property type="entry name" value="Cu-oxidase_2"/>
    <property type="match status" value="1"/>
</dbReference>
<dbReference type="InterPro" id="IPR044130">
    <property type="entry name" value="CuRO_2_Fet3-like"/>
</dbReference>
<dbReference type="Pfam" id="PF00394">
    <property type="entry name" value="Cu-oxidase"/>
    <property type="match status" value="1"/>
</dbReference>
<dbReference type="InterPro" id="IPR011706">
    <property type="entry name" value="Cu-oxidase_C"/>
</dbReference>
<dbReference type="CDD" id="cd13899">
    <property type="entry name" value="CuRO_3_Fet3p"/>
    <property type="match status" value="1"/>
</dbReference>
<dbReference type="SMART" id="SM00321">
    <property type="entry name" value="WSC"/>
    <property type="match status" value="2"/>
</dbReference>
<dbReference type="PANTHER" id="PTHR11709:SF361">
    <property type="entry name" value="IRON TRANSPORT MULTICOPPER OXIDASE FET3"/>
    <property type="match status" value="1"/>
</dbReference>
<dbReference type="InterPro" id="IPR008972">
    <property type="entry name" value="Cupredoxin"/>
</dbReference>
<dbReference type="CDD" id="cd13851">
    <property type="entry name" value="CuRO_1_Fet3p"/>
    <property type="match status" value="1"/>
</dbReference>
<dbReference type="InParanoid" id="A0A194XCP6"/>
<dbReference type="Gene3D" id="2.60.40.420">
    <property type="entry name" value="Cupredoxins - blue copper proteins"/>
    <property type="match status" value="3"/>
</dbReference>
<dbReference type="InterPro" id="IPR002889">
    <property type="entry name" value="WSC_carb-bd"/>
</dbReference>
<evidence type="ECO:0000259" key="8">
    <source>
        <dbReference type="PROSITE" id="PS51212"/>
    </source>
</evidence>
<dbReference type="GO" id="GO:0005507">
    <property type="term" value="F:copper ion binding"/>
    <property type="evidence" value="ECO:0007669"/>
    <property type="project" value="InterPro"/>
</dbReference>
<dbReference type="OrthoDB" id="2121828at2759"/>
<evidence type="ECO:0000256" key="3">
    <source>
        <dbReference type="ARBA" id="ARBA00022729"/>
    </source>
</evidence>
<dbReference type="GO" id="GO:0010106">
    <property type="term" value="P:cellular response to iron ion starvation"/>
    <property type="evidence" value="ECO:0007669"/>
    <property type="project" value="TreeGrafter"/>
</dbReference>
<dbReference type="GeneID" id="28820409"/>
<dbReference type="PROSITE" id="PS51212">
    <property type="entry name" value="WSC"/>
    <property type="match status" value="2"/>
</dbReference>
<proteinExistence type="inferred from homology"/>
<feature type="domain" description="WSC" evidence="8">
    <location>
        <begin position="881"/>
        <end position="972"/>
    </location>
</feature>
<dbReference type="Pfam" id="PF01822">
    <property type="entry name" value="WSC"/>
    <property type="match status" value="2"/>
</dbReference>
<dbReference type="RefSeq" id="XP_018072303.1">
    <property type="nucleotide sequence ID" value="XM_018210683.1"/>
</dbReference>
<dbReference type="InterPro" id="IPR001117">
    <property type="entry name" value="Cu-oxidase_2nd"/>
</dbReference>
<dbReference type="PROSITE" id="PS00080">
    <property type="entry name" value="MULTICOPPER_OXIDASE2"/>
    <property type="match status" value="1"/>
</dbReference>
<dbReference type="Pfam" id="PF07732">
    <property type="entry name" value="Cu-oxidase_3"/>
    <property type="match status" value="1"/>
</dbReference>
<dbReference type="GO" id="GO:0033215">
    <property type="term" value="P:reductive iron assimilation"/>
    <property type="evidence" value="ECO:0007669"/>
    <property type="project" value="TreeGrafter"/>
</dbReference>
<dbReference type="InterPro" id="IPR002355">
    <property type="entry name" value="Cu_oxidase_Cu_BS"/>
</dbReference>
<evidence type="ECO:0000313" key="10">
    <source>
        <dbReference type="Proteomes" id="UP000070700"/>
    </source>
</evidence>
<name>A0A194XCP6_MOLSC</name>
<evidence type="ECO:0000256" key="6">
    <source>
        <dbReference type="SAM" id="MobiDB-lite"/>
    </source>
</evidence>
<dbReference type="PANTHER" id="PTHR11709">
    <property type="entry name" value="MULTI-COPPER OXIDASE"/>
    <property type="match status" value="1"/>
</dbReference>
<gene>
    <name evidence="9" type="ORF">LY89DRAFT_614401</name>
</gene>
<evidence type="ECO:0000313" key="9">
    <source>
        <dbReference type="EMBL" id="KUJ17948.1"/>
    </source>
</evidence>
<accession>A0A194XCP6</accession>
<dbReference type="CDD" id="cd13877">
    <property type="entry name" value="CuRO_2_Fet3p_like"/>
    <property type="match status" value="1"/>
</dbReference>
<evidence type="ECO:0000256" key="2">
    <source>
        <dbReference type="ARBA" id="ARBA00022723"/>
    </source>
</evidence>
<dbReference type="InterPro" id="IPR013783">
    <property type="entry name" value="Ig-like_fold"/>
</dbReference>
<evidence type="ECO:0000256" key="7">
    <source>
        <dbReference type="SAM" id="SignalP"/>
    </source>
</evidence>
<dbReference type="GO" id="GO:0004322">
    <property type="term" value="F:ferroxidase activity"/>
    <property type="evidence" value="ECO:0007669"/>
    <property type="project" value="TreeGrafter"/>
</dbReference>
<organism evidence="9 10">
    <name type="scientific">Mollisia scopiformis</name>
    <name type="common">Conifer needle endophyte fungus</name>
    <name type="synonym">Phialocephala scopiformis</name>
    <dbReference type="NCBI Taxonomy" id="149040"/>
    <lineage>
        <taxon>Eukaryota</taxon>
        <taxon>Fungi</taxon>
        <taxon>Dikarya</taxon>
        <taxon>Ascomycota</taxon>
        <taxon>Pezizomycotina</taxon>
        <taxon>Leotiomycetes</taxon>
        <taxon>Helotiales</taxon>
        <taxon>Mollisiaceae</taxon>
        <taxon>Mollisia</taxon>
    </lineage>
</organism>
<dbReference type="InterPro" id="IPR011707">
    <property type="entry name" value="Cu-oxidase-like_N"/>
</dbReference>
<reference evidence="9 10" key="1">
    <citation type="submission" date="2015-10" db="EMBL/GenBank/DDBJ databases">
        <title>Full genome of DAOMC 229536 Phialocephala scopiformis, a fungal endophyte of spruce producing the potent anti-insectan compound rugulosin.</title>
        <authorList>
            <consortium name="DOE Joint Genome Institute"/>
            <person name="Walker A.K."/>
            <person name="Frasz S.L."/>
            <person name="Seifert K.A."/>
            <person name="Miller J.D."/>
            <person name="Mondo S.J."/>
            <person name="Labutti K."/>
            <person name="Lipzen A."/>
            <person name="Dockter R."/>
            <person name="Kennedy M."/>
            <person name="Grigoriev I.V."/>
            <person name="Spatafora J.W."/>
        </authorList>
    </citation>
    <scope>NUCLEOTIDE SEQUENCE [LARGE SCALE GENOMIC DNA]</scope>
    <source>
        <strain evidence="9 10">CBS 120377</strain>
    </source>
</reference>
<keyword evidence="3 7" id="KW-0732">Signal</keyword>
<evidence type="ECO:0000256" key="4">
    <source>
        <dbReference type="ARBA" id="ARBA00023002"/>
    </source>
</evidence>
<dbReference type="Gene3D" id="2.60.40.10">
    <property type="entry name" value="Immunoglobulins"/>
    <property type="match status" value="1"/>
</dbReference>
<keyword evidence="5" id="KW-0186">Copper</keyword>
<dbReference type="KEGG" id="psco:LY89DRAFT_614401"/>
<dbReference type="EMBL" id="KQ947413">
    <property type="protein sequence ID" value="KUJ17948.1"/>
    <property type="molecule type" value="Genomic_DNA"/>
</dbReference>
<feature type="region of interest" description="Disordered" evidence="6">
    <location>
        <begin position="800"/>
        <end position="822"/>
    </location>
</feature>
<keyword evidence="4" id="KW-0560">Oxidoreductase</keyword>
<sequence>MTTMRVVKLLGLALLPVLVHSFVSTDSPQDADAPQSGYLPNHNMDPNSVASNLGVAWTQTYNTNEIFYAKPLVYTPNGAPNEYVIMVSNQNIVRVLNGFTGALINSRTLDAPFASSDTDCGDIPNTVGITGTPIIDTATDIMYFFSKGYKNGQAGPQGTILGQYKFYAVQLPGLTDVAGFPVIIDGHYANNDPTRYFVGGTVLNRPGLAMIGNAIVGAFGGHCDNFNYTGMLVTLSKTGGVGVTNIQAMEASPYAPSPQALDIMVQGGGKAGIWQSGMGIAADTTKNRVFFVTGNARGSGQNGGAAGKAASGKTYLSTLEQAAVNMGVDPNTGTLTQQDYFEPYAYDSNNGGDRDFGSGGIALLDPTVFYGNGVARIAVAGGKDGKVYVMNADNLGGFAGGSAGADAVIQTIVDASALLSGPASYPLEGGYLYLAPSADYLYCYSFSRNGNGNPVFTLAGKSAITLAGQSIPTITSNNGAPGTGIVWLSDSNLGLVAFNAVPVNGVLTRITFPTGTATGGLTKYHRVVFGDGRVYVSRTNVVLGLSGGGQKSKPALTCTPNPVAFGSVQVASSATIQVTCTAGVAITKPSCGISSSIFQCGAATFPASVASGGTFTFPVIFNLSDAELLSYEGASSTGPLPPGSQAGTLNVGATAPSGYLQSTIVPLTGTVVASAGYLTINQTTVSFGGVYIGGQSPSSASRSVILTNKGSQTLTFKGFAWQDYYANGMPYTNVTSTVVGNGYTSANFPAVGSTLAAGASLTIPIVFLPSKTGISASYLTFWSDGGYTDLLMQGTAAQGTASSSSSSISLKTSSSSSTVKTSSTIGSSTVKVSTTLSTSTKSTSSPSLHPSTTTTISSTQITTSITPSGTLNALEPAKISTFQYIGCHVDLIGNVRTLNASAYTNAAMTLEMCATQCTTYDFFGTEYGNQCYCGYTLDPTTRSTETDCKDKCGGNTTEFCGAANRLSTYQNTFYIPPPAPPAHVQTASGFVWQGCYTEATASRALTGPSFSSVNMTVELCIASCKGYAYSGVEYASQCYCGNTIQAGSVSTPTSGCSMLCSGSSSEYCGGVSKLDMYMYNPAAASSLSSKIVSSTTKASTSSSHTISTTSSVLTKSSSASKATSSSTGSTALPSVTPPAPQLRTYTWSIGWVSASPDGFKRPFIGVNGQWPCPPIIVNMGDTVKIQVTNNLVNETTAIHFHGLYQRNTTYADGPAMVTQCPIQPGGTFVYEFTVAQSGTYWYHAHVGGQYIDGFRGPLISKDVNAPYKVDTEYILTLTDLYHSQAPPLINYYQSVDNANNNNGAEPVPNSILINEAQNVQFAMVPGKQYLFRIINMGAYVPHYLQFDQHNMTVVEIDGVYTQPYTVSQLFVTAAQRYSVIITAKSTSSKNFAVKSSMYTAMFNPSVIPTTFNTEVSAYLIYNAALALPAPLTITQQPFDDSVFVPYDQEPELGPVDVELYMTVDFGQNQNGQWRGFMNGLDYIPQQVPTLYTALSAPANLVNNPVIYGQNSNPTVLPYGSVVELTVSNHDSNAHPFHLHGHNFQVVYRDPGGANFPINPPPGPPMRRDTVQMMAEGSVTIRFVADNPGITLFHCHIEWHVEAGLTATFIEAPTQLQAMKPYIPASHKDVCAAQGILMKGNAAGDYQDYTNVANQTTVANPNLWGSLVNPPTTPAGPYPMT</sequence>